<evidence type="ECO:0000256" key="4">
    <source>
        <dbReference type="ARBA" id="ARBA00022741"/>
    </source>
</evidence>
<dbReference type="PANTHER" id="PTHR43895">
    <property type="entry name" value="CALCIUM/CALMODULIN-DEPENDENT PROTEIN KINASE KINASE-RELATED"/>
    <property type="match status" value="1"/>
</dbReference>
<feature type="binding site" evidence="9">
    <location>
        <position position="54"/>
    </location>
    <ligand>
        <name>ATP</name>
        <dbReference type="ChEBI" id="CHEBI:30616"/>
    </ligand>
</feature>
<evidence type="ECO:0000313" key="12">
    <source>
        <dbReference type="EMBL" id="TFY54538.1"/>
    </source>
</evidence>
<sequence length="320" mass="36133">MVHIQSKAPKTNLVGKTIDNGSLLFRDVLGSGAYGVVYRAIDTRSTSGKEYAVKCLDKSRMSKSAAHHARELSLHASVTDLEGVVTMHRAFESAEHLFIVFDMCSGGDLFAAVTGDNVFWRNDALVKKIMLQLIDTVDACHRREVYHRDIKPENILISKDRTRTWLADFGLATSHCVTEDFGCGKCRGREFNIGPFSSRHSDVWALGIVLINMLTGRNPWHNASSEDDCFSAYLHEPEFFMHMFPISRPANALLRRILTLNPLSRMTLRDMRTEVKGMATFFMTDYELKRAHRFAQECARTLKGGHELRMQPKPAPIPSL</sequence>
<dbReference type="SMART" id="SM00220">
    <property type="entry name" value="S_TKc"/>
    <property type="match status" value="1"/>
</dbReference>
<dbReference type="Pfam" id="PF00069">
    <property type="entry name" value="Pkinase"/>
    <property type="match status" value="1"/>
</dbReference>
<dbReference type="EC" id="2.7.11.1" evidence="1"/>
<evidence type="ECO:0000256" key="3">
    <source>
        <dbReference type="ARBA" id="ARBA00022679"/>
    </source>
</evidence>
<keyword evidence="2 10" id="KW-0723">Serine/threonine-protein kinase</keyword>
<evidence type="ECO:0000256" key="9">
    <source>
        <dbReference type="PROSITE-ProRule" id="PRU10141"/>
    </source>
</evidence>
<dbReference type="PROSITE" id="PS00107">
    <property type="entry name" value="PROTEIN_KINASE_ATP"/>
    <property type="match status" value="1"/>
</dbReference>
<dbReference type="Gene3D" id="1.10.510.10">
    <property type="entry name" value="Transferase(Phosphotransferase) domain 1"/>
    <property type="match status" value="1"/>
</dbReference>
<comment type="caution">
    <text evidence="12">The sequence shown here is derived from an EMBL/GenBank/DDBJ whole genome shotgun (WGS) entry which is preliminary data.</text>
</comment>
<dbReference type="AlphaFoldDB" id="A0A4Y9XY09"/>
<comment type="similarity">
    <text evidence="10">Belongs to the protein kinase superfamily.</text>
</comment>
<comment type="catalytic activity">
    <reaction evidence="7">
        <text>L-threonyl-[protein] + ATP = O-phospho-L-threonyl-[protein] + ADP + H(+)</text>
        <dbReference type="Rhea" id="RHEA:46608"/>
        <dbReference type="Rhea" id="RHEA-COMP:11060"/>
        <dbReference type="Rhea" id="RHEA-COMP:11605"/>
        <dbReference type="ChEBI" id="CHEBI:15378"/>
        <dbReference type="ChEBI" id="CHEBI:30013"/>
        <dbReference type="ChEBI" id="CHEBI:30616"/>
        <dbReference type="ChEBI" id="CHEBI:61977"/>
        <dbReference type="ChEBI" id="CHEBI:456216"/>
        <dbReference type="EC" id="2.7.11.1"/>
    </reaction>
</comment>
<dbReference type="InterPro" id="IPR008271">
    <property type="entry name" value="Ser/Thr_kinase_AS"/>
</dbReference>
<evidence type="ECO:0000256" key="5">
    <source>
        <dbReference type="ARBA" id="ARBA00022777"/>
    </source>
</evidence>
<evidence type="ECO:0000256" key="2">
    <source>
        <dbReference type="ARBA" id="ARBA00022527"/>
    </source>
</evidence>
<protein>
    <recommendedName>
        <fullName evidence="1">non-specific serine/threonine protein kinase</fullName>
        <ecNumber evidence="1">2.7.11.1</ecNumber>
    </recommendedName>
</protein>
<dbReference type="PROSITE" id="PS00108">
    <property type="entry name" value="PROTEIN_KINASE_ST"/>
    <property type="match status" value="1"/>
</dbReference>
<feature type="non-terminal residue" evidence="12">
    <location>
        <position position="320"/>
    </location>
</feature>
<evidence type="ECO:0000256" key="6">
    <source>
        <dbReference type="ARBA" id="ARBA00022840"/>
    </source>
</evidence>
<dbReference type="PROSITE" id="PS50011">
    <property type="entry name" value="PROTEIN_KINASE_DOM"/>
    <property type="match status" value="1"/>
</dbReference>
<evidence type="ECO:0000256" key="10">
    <source>
        <dbReference type="RuleBase" id="RU000304"/>
    </source>
</evidence>
<reference evidence="12 13" key="1">
    <citation type="submission" date="2019-02" db="EMBL/GenBank/DDBJ databases">
        <title>Genome sequencing of the rare red list fungi Dentipellis fragilis.</title>
        <authorList>
            <person name="Buettner E."/>
            <person name="Kellner H."/>
        </authorList>
    </citation>
    <scope>NUCLEOTIDE SEQUENCE [LARGE SCALE GENOMIC DNA]</scope>
    <source>
        <strain evidence="12 13">DSM 105465</strain>
    </source>
</reference>
<keyword evidence="4 9" id="KW-0547">Nucleotide-binding</keyword>
<evidence type="ECO:0000256" key="8">
    <source>
        <dbReference type="ARBA" id="ARBA00048679"/>
    </source>
</evidence>
<gene>
    <name evidence="12" type="ORF">EVG20_g9666</name>
</gene>
<keyword evidence="3" id="KW-0808">Transferase</keyword>
<name>A0A4Y9XY09_9AGAM</name>
<dbReference type="PANTHER" id="PTHR43895:SF32">
    <property type="entry name" value="SERINE_THREONINE-PROTEIN KINASE CHK1"/>
    <property type="match status" value="1"/>
</dbReference>
<dbReference type="GO" id="GO:0007165">
    <property type="term" value="P:signal transduction"/>
    <property type="evidence" value="ECO:0007669"/>
    <property type="project" value="TreeGrafter"/>
</dbReference>
<dbReference type="GO" id="GO:0005524">
    <property type="term" value="F:ATP binding"/>
    <property type="evidence" value="ECO:0007669"/>
    <property type="project" value="UniProtKB-UniRule"/>
</dbReference>
<evidence type="ECO:0000256" key="1">
    <source>
        <dbReference type="ARBA" id="ARBA00012513"/>
    </source>
</evidence>
<dbReference type="STRING" id="205917.A0A4Y9XY09"/>
<dbReference type="InterPro" id="IPR017441">
    <property type="entry name" value="Protein_kinase_ATP_BS"/>
</dbReference>
<evidence type="ECO:0000259" key="11">
    <source>
        <dbReference type="PROSITE" id="PS50011"/>
    </source>
</evidence>
<evidence type="ECO:0000313" key="13">
    <source>
        <dbReference type="Proteomes" id="UP000298327"/>
    </source>
</evidence>
<dbReference type="SUPFAM" id="SSF56112">
    <property type="entry name" value="Protein kinase-like (PK-like)"/>
    <property type="match status" value="1"/>
</dbReference>
<dbReference type="Proteomes" id="UP000298327">
    <property type="component" value="Unassembled WGS sequence"/>
</dbReference>
<evidence type="ECO:0000256" key="7">
    <source>
        <dbReference type="ARBA" id="ARBA00047899"/>
    </source>
</evidence>
<comment type="catalytic activity">
    <reaction evidence="8">
        <text>L-seryl-[protein] + ATP = O-phospho-L-seryl-[protein] + ADP + H(+)</text>
        <dbReference type="Rhea" id="RHEA:17989"/>
        <dbReference type="Rhea" id="RHEA-COMP:9863"/>
        <dbReference type="Rhea" id="RHEA-COMP:11604"/>
        <dbReference type="ChEBI" id="CHEBI:15378"/>
        <dbReference type="ChEBI" id="CHEBI:29999"/>
        <dbReference type="ChEBI" id="CHEBI:30616"/>
        <dbReference type="ChEBI" id="CHEBI:83421"/>
        <dbReference type="ChEBI" id="CHEBI:456216"/>
        <dbReference type="EC" id="2.7.11.1"/>
    </reaction>
</comment>
<dbReference type="GO" id="GO:0004674">
    <property type="term" value="F:protein serine/threonine kinase activity"/>
    <property type="evidence" value="ECO:0007669"/>
    <property type="project" value="UniProtKB-KW"/>
</dbReference>
<keyword evidence="5" id="KW-0418">Kinase</keyword>
<proteinExistence type="inferred from homology"/>
<keyword evidence="6 9" id="KW-0067">ATP-binding</keyword>
<accession>A0A4Y9XY09</accession>
<feature type="domain" description="Protein kinase" evidence="11">
    <location>
        <begin position="23"/>
        <end position="282"/>
    </location>
</feature>
<dbReference type="InterPro" id="IPR000719">
    <property type="entry name" value="Prot_kinase_dom"/>
</dbReference>
<dbReference type="OrthoDB" id="541276at2759"/>
<dbReference type="InterPro" id="IPR011009">
    <property type="entry name" value="Kinase-like_dom_sf"/>
</dbReference>
<dbReference type="EMBL" id="SEOQ01001015">
    <property type="protein sequence ID" value="TFY54538.1"/>
    <property type="molecule type" value="Genomic_DNA"/>
</dbReference>
<organism evidence="12 13">
    <name type="scientific">Dentipellis fragilis</name>
    <dbReference type="NCBI Taxonomy" id="205917"/>
    <lineage>
        <taxon>Eukaryota</taxon>
        <taxon>Fungi</taxon>
        <taxon>Dikarya</taxon>
        <taxon>Basidiomycota</taxon>
        <taxon>Agaricomycotina</taxon>
        <taxon>Agaricomycetes</taxon>
        <taxon>Russulales</taxon>
        <taxon>Hericiaceae</taxon>
        <taxon>Dentipellis</taxon>
    </lineage>
</organism>
<keyword evidence="13" id="KW-1185">Reference proteome</keyword>